<dbReference type="EMBL" id="CM039437">
    <property type="protein sequence ID" value="KAI4305441.1"/>
    <property type="molecule type" value="Genomic_DNA"/>
</dbReference>
<accession>A0ACB9L6T8</accession>
<keyword evidence="2" id="KW-1185">Reference proteome</keyword>
<name>A0ACB9L6T8_BAUVA</name>
<proteinExistence type="predicted"/>
<protein>
    <submittedName>
        <fullName evidence="1">Uncharacterized protein</fullName>
    </submittedName>
</protein>
<evidence type="ECO:0000313" key="2">
    <source>
        <dbReference type="Proteomes" id="UP000828941"/>
    </source>
</evidence>
<comment type="caution">
    <text evidence="1">The sequence shown here is derived from an EMBL/GenBank/DDBJ whole genome shotgun (WGS) entry which is preliminary data.</text>
</comment>
<sequence length="69" mass="7261">MVDSVAAGVQYDNEGGGDLSKGSLGWAIDTHFGSLEALIQKANAEGAALQGSEWMKALKQRPTLSKKQV</sequence>
<organism evidence="1 2">
    <name type="scientific">Bauhinia variegata</name>
    <name type="common">Purple orchid tree</name>
    <name type="synonym">Phanera variegata</name>
    <dbReference type="NCBI Taxonomy" id="167791"/>
    <lineage>
        <taxon>Eukaryota</taxon>
        <taxon>Viridiplantae</taxon>
        <taxon>Streptophyta</taxon>
        <taxon>Embryophyta</taxon>
        <taxon>Tracheophyta</taxon>
        <taxon>Spermatophyta</taxon>
        <taxon>Magnoliopsida</taxon>
        <taxon>eudicotyledons</taxon>
        <taxon>Gunneridae</taxon>
        <taxon>Pentapetalae</taxon>
        <taxon>rosids</taxon>
        <taxon>fabids</taxon>
        <taxon>Fabales</taxon>
        <taxon>Fabaceae</taxon>
        <taxon>Cercidoideae</taxon>
        <taxon>Cercideae</taxon>
        <taxon>Bauhiniinae</taxon>
        <taxon>Bauhinia</taxon>
    </lineage>
</organism>
<dbReference type="Proteomes" id="UP000828941">
    <property type="component" value="Chromosome 12"/>
</dbReference>
<reference evidence="1 2" key="1">
    <citation type="journal article" date="2022" name="DNA Res.">
        <title>Chromosomal-level genome assembly of the orchid tree Bauhinia variegata (Leguminosae; Cercidoideae) supports the allotetraploid origin hypothesis of Bauhinia.</title>
        <authorList>
            <person name="Zhong Y."/>
            <person name="Chen Y."/>
            <person name="Zheng D."/>
            <person name="Pang J."/>
            <person name="Liu Y."/>
            <person name="Luo S."/>
            <person name="Meng S."/>
            <person name="Qian L."/>
            <person name="Wei D."/>
            <person name="Dai S."/>
            <person name="Zhou R."/>
        </authorList>
    </citation>
    <scope>NUCLEOTIDE SEQUENCE [LARGE SCALE GENOMIC DNA]</scope>
    <source>
        <strain evidence="1">BV-YZ2020</strain>
    </source>
</reference>
<evidence type="ECO:0000313" key="1">
    <source>
        <dbReference type="EMBL" id="KAI4305441.1"/>
    </source>
</evidence>
<gene>
    <name evidence="1" type="ORF">L6164_028806</name>
</gene>